<accession>A0A6C2UKR4</accession>
<evidence type="ECO:0000313" key="1">
    <source>
        <dbReference type="EMBL" id="VGO20825.1"/>
    </source>
</evidence>
<organism evidence="1 2">
    <name type="scientific">Pontiella sulfatireligans</name>
    <dbReference type="NCBI Taxonomy" id="2750658"/>
    <lineage>
        <taxon>Bacteria</taxon>
        <taxon>Pseudomonadati</taxon>
        <taxon>Kiritimatiellota</taxon>
        <taxon>Kiritimatiellia</taxon>
        <taxon>Kiritimatiellales</taxon>
        <taxon>Pontiellaceae</taxon>
        <taxon>Pontiella</taxon>
    </lineage>
</organism>
<name>A0A6C2UKR4_9BACT</name>
<gene>
    <name evidence="1" type="ORF">SCARR_02892</name>
</gene>
<dbReference type="Proteomes" id="UP000346198">
    <property type="component" value="Unassembled WGS sequence"/>
</dbReference>
<sequence length="45" mass="5133">MRSLKGIASMPNLFIGRNLTVLIRIENLWGCAGEFNRPVLWPYGQ</sequence>
<dbReference type="EMBL" id="CAAHFH010000002">
    <property type="protein sequence ID" value="VGO20825.1"/>
    <property type="molecule type" value="Genomic_DNA"/>
</dbReference>
<protein>
    <submittedName>
        <fullName evidence="1">Uncharacterized protein</fullName>
    </submittedName>
</protein>
<reference evidence="1 2" key="1">
    <citation type="submission" date="2019-04" db="EMBL/GenBank/DDBJ databases">
        <authorList>
            <person name="Van Vliet M D."/>
        </authorList>
    </citation>
    <scope>NUCLEOTIDE SEQUENCE [LARGE SCALE GENOMIC DNA]</scope>
    <source>
        <strain evidence="1 2">F21</strain>
    </source>
</reference>
<keyword evidence="2" id="KW-1185">Reference proteome</keyword>
<evidence type="ECO:0000313" key="2">
    <source>
        <dbReference type="Proteomes" id="UP000346198"/>
    </source>
</evidence>
<dbReference type="AlphaFoldDB" id="A0A6C2UKR4"/>
<proteinExistence type="predicted"/>